<organism evidence="2 3">
    <name type="scientific">Olea europaea subsp. europaea</name>
    <dbReference type="NCBI Taxonomy" id="158383"/>
    <lineage>
        <taxon>Eukaryota</taxon>
        <taxon>Viridiplantae</taxon>
        <taxon>Streptophyta</taxon>
        <taxon>Embryophyta</taxon>
        <taxon>Tracheophyta</taxon>
        <taxon>Spermatophyta</taxon>
        <taxon>Magnoliopsida</taxon>
        <taxon>eudicotyledons</taxon>
        <taxon>Gunneridae</taxon>
        <taxon>Pentapetalae</taxon>
        <taxon>asterids</taxon>
        <taxon>lamiids</taxon>
        <taxon>Lamiales</taxon>
        <taxon>Oleaceae</taxon>
        <taxon>Oleeae</taxon>
        <taxon>Olea</taxon>
    </lineage>
</organism>
<dbReference type="Proteomes" id="UP000594638">
    <property type="component" value="Unassembled WGS sequence"/>
</dbReference>
<evidence type="ECO:0000256" key="1">
    <source>
        <dbReference type="SAM" id="MobiDB-lite"/>
    </source>
</evidence>
<comment type="caution">
    <text evidence="2">The sequence shown here is derived from an EMBL/GenBank/DDBJ whole genome shotgun (WGS) entry which is preliminary data.</text>
</comment>
<sequence length="69" mass="8123">GLSKNKVVTVEPHLQKFQELRVQGVINEGRKLESMIQTEDVKRRLMKCRSIHNLKDTNPNDRSQNRPQR</sequence>
<dbReference type="EMBL" id="CACTIH010004073">
    <property type="protein sequence ID" value="CAA2989244.1"/>
    <property type="molecule type" value="Genomic_DNA"/>
</dbReference>
<feature type="compositionally biased region" description="Polar residues" evidence="1">
    <location>
        <begin position="60"/>
        <end position="69"/>
    </location>
</feature>
<accession>A0A8S0SBN7</accession>
<reference evidence="2 3" key="1">
    <citation type="submission" date="2019-12" db="EMBL/GenBank/DDBJ databases">
        <authorList>
            <person name="Alioto T."/>
            <person name="Alioto T."/>
            <person name="Gomez Garrido J."/>
        </authorList>
    </citation>
    <scope>NUCLEOTIDE SEQUENCE [LARGE SCALE GENOMIC DNA]</scope>
</reference>
<feature type="region of interest" description="Disordered" evidence="1">
    <location>
        <begin position="49"/>
        <end position="69"/>
    </location>
</feature>
<gene>
    <name evidence="2" type="ORF">OLEA9_A024771</name>
</gene>
<keyword evidence="3" id="KW-1185">Reference proteome</keyword>
<dbReference type="Gramene" id="OE9A024771T1">
    <property type="protein sequence ID" value="OE9A024771C1"/>
    <property type="gene ID" value="OE9A024771"/>
</dbReference>
<name>A0A8S0SBN7_OLEEU</name>
<dbReference type="AlphaFoldDB" id="A0A8S0SBN7"/>
<evidence type="ECO:0000313" key="3">
    <source>
        <dbReference type="Proteomes" id="UP000594638"/>
    </source>
</evidence>
<evidence type="ECO:0000313" key="2">
    <source>
        <dbReference type="EMBL" id="CAA2989244.1"/>
    </source>
</evidence>
<proteinExistence type="predicted"/>
<feature type="non-terminal residue" evidence="2">
    <location>
        <position position="1"/>
    </location>
</feature>
<feature type="non-terminal residue" evidence="2">
    <location>
        <position position="69"/>
    </location>
</feature>
<protein>
    <submittedName>
        <fullName evidence="2">Uncharacterized protein</fullName>
    </submittedName>
</protein>